<name>A0A816YFR6_9BILA</name>
<evidence type="ECO:0000313" key="1">
    <source>
        <dbReference type="EMBL" id="CAF2158463.1"/>
    </source>
</evidence>
<dbReference type="Gene3D" id="2.60.120.620">
    <property type="entry name" value="q2cbj1_9rhob like domain"/>
    <property type="match status" value="1"/>
</dbReference>
<dbReference type="AlphaFoldDB" id="A0A816YFR6"/>
<dbReference type="SUPFAM" id="SSF51197">
    <property type="entry name" value="Clavaminate synthase-like"/>
    <property type="match status" value="1"/>
</dbReference>
<accession>A0A816YFR6</accession>
<dbReference type="PANTHER" id="PTHR31630">
    <property type="entry name" value="PHYTANOYL-COA DIOXYGENASE-RELATED-RELATED"/>
    <property type="match status" value="1"/>
</dbReference>
<dbReference type="PANTHER" id="PTHR31630:SF6">
    <property type="entry name" value="PHYTANOYL-COA DIOXYGENASE-RELATED"/>
    <property type="match status" value="1"/>
</dbReference>
<sequence length="118" mass="13700">MCGGVVNVPEDDPIRNEIKQIHVRKGSFIVWDSRLPHGNFPNENDQFRIVQYITFEPPKDADNYELTNRINAFHMRTLSSKADEQLIGFPEPKLTELGEKIVGLRSWKTNERVKSDFE</sequence>
<gene>
    <name evidence="1" type="ORF">XDN619_LOCUS30072</name>
</gene>
<organism evidence="1 2">
    <name type="scientific">Rotaria magnacalcarata</name>
    <dbReference type="NCBI Taxonomy" id="392030"/>
    <lineage>
        <taxon>Eukaryota</taxon>
        <taxon>Metazoa</taxon>
        <taxon>Spiralia</taxon>
        <taxon>Gnathifera</taxon>
        <taxon>Rotifera</taxon>
        <taxon>Eurotatoria</taxon>
        <taxon>Bdelloidea</taxon>
        <taxon>Philodinida</taxon>
        <taxon>Philodinidae</taxon>
        <taxon>Rotaria</taxon>
    </lineage>
</organism>
<dbReference type="EMBL" id="CAJNRG010014929">
    <property type="protein sequence ID" value="CAF2158463.1"/>
    <property type="molecule type" value="Genomic_DNA"/>
</dbReference>
<dbReference type="Proteomes" id="UP000663887">
    <property type="component" value="Unassembled WGS sequence"/>
</dbReference>
<evidence type="ECO:0000313" key="2">
    <source>
        <dbReference type="Proteomes" id="UP000663887"/>
    </source>
</evidence>
<proteinExistence type="predicted"/>
<dbReference type="InterPro" id="IPR008775">
    <property type="entry name" value="Phytyl_CoA_dOase-like"/>
</dbReference>
<reference evidence="1" key="1">
    <citation type="submission" date="2021-02" db="EMBL/GenBank/DDBJ databases">
        <authorList>
            <person name="Nowell W R."/>
        </authorList>
    </citation>
    <scope>NUCLEOTIDE SEQUENCE</scope>
</reference>
<comment type="caution">
    <text evidence="1">The sequence shown here is derived from an EMBL/GenBank/DDBJ whole genome shotgun (WGS) entry which is preliminary data.</text>
</comment>
<evidence type="ECO:0008006" key="3">
    <source>
        <dbReference type="Google" id="ProtNLM"/>
    </source>
</evidence>
<protein>
    <recommendedName>
        <fullName evidence="3">Phytanoyl-CoA dioxygenase</fullName>
    </recommendedName>
</protein>
<dbReference type="Pfam" id="PF05721">
    <property type="entry name" value="PhyH"/>
    <property type="match status" value="1"/>
</dbReference>